<evidence type="ECO:0000313" key="1">
    <source>
        <dbReference type="EMBL" id="GFH12226.1"/>
    </source>
</evidence>
<reference evidence="1 2" key="1">
    <citation type="submission" date="2020-02" db="EMBL/GenBank/DDBJ databases">
        <title>Draft genome sequence of Haematococcus lacustris strain NIES-144.</title>
        <authorList>
            <person name="Morimoto D."/>
            <person name="Nakagawa S."/>
            <person name="Yoshida T."/>
            <person name="Sawayama S."/>
        </authorList>
    </citation>
    <scope>NUCLEOTIDE SEQUENCE [LARGE SCALE GENOMIC DNA]</scope>
    <source>
        <strain evidence="1 2">NIES-144</strain>
    </source>
</reference>
<accession>A0A699YYY0</accession>
<proteinExistence type="predicted"/>
<evidence type="ECO:0000313" key="2">
    <source>
        <dbReference type="Proteomes" id="UP000485058"/>
    </source>
</evidence>
<dbReference type="EMBL" id="BLLF01000480">
    <property type="protein sequence ID" value="GFH12226.1"/>
    <property type="molecule type" value="Genomic_DNA"/>
</dbReference>
<protein>
    <submittedName>
        <fullName evidence="1">Uncharacterized protein</fullName>
    </submittedName>
</protein>
<comment type="caution">
    <text evidence="1">The sequence shown here is derived from an EMBL/GenBank/DDBJ whole genome shotgun (WGS) entry which is preliminary data.</text>
</comment>
<name>A0A699YYY0_HAELA</name>
<dbReference type="AlphaFoldDB" id="A0A699YYY0"/>
<dbReference type="Proteomes" id="UP000485058">
    <property type="component" value="Unassembled WGS sequence"/>
</dbReference>
<organism evidence="1 2">
    <name type="scientific">Haematococcus lacustris</name>
    <name type="common">Green alga</name>
    <name type="synonym">Haematococcus pluvialis</name>
    <dbReference type="NCBI Taxonomy" id="44745"/>
    <lineage>
        <taxon>Eukaryota</taxon>
        <taxon>Viridiplantae</taxon>
        <taxon>Chlorophyta</taxon>
        <taxon>core chlorophytes</taxon>
        <taxon>Chlorophyceae</taxon>
        <taxon>CS clade</taxon>
        <taxon>Chlamydomonadales</taxon>
        <taxon>Haematococcaceae</taxon>
        <taxon>Haematococcus</taxon>
    </lineage>
</organism>
<keyword evidence="2" id="KW-1185">Reference proteome</keyword>
<gene>
    <name evidence="1" type="ORF">HaLaN_07867</name>
</gene>
<sequence length="168" mass="18540">MHSFVPTGQQVAGAVAPTGTQPLGQQAAGVDAPIGTQPLGQQAAVCCSAWAAASAGCRCASMNEQPQQQQAVMHDHQCKDSNMCGVCPAACKLISRHRSGMGVCSRWLPRLRPYRITEWWCCPYKGHEYHLRRGYPANNHHRFLHYILTIHSLQITLCGTERKLRTAF</sequence>